<reference evidence="2 3" key="1">
    <citation type="submission" date="2017-05" db="EMBL/GenBank/DDBJ databases">
        <title>Virgibacillus sp. AK90 isolated from a saltern of Kakinada, India.</title>
        <authorList>
            <person name="Gupta V."/>
            <person name="Sidhu C."/>
            <person name="Korpole S."/>
            <person name="Pinnaka A.K."/>
        </authorList>
    </citation>
    <scope>NUCLEOTIDE SEQUENCE [LARGE SCALE GENOMIC DNA]</scope>
    <source>
        <strain evidence="2 3">AK90</strain>
    </source>
</reference>
<name>A0A3E0WX29_9BACI</name>
<feature type="transmembrane region" description="Helical" evidence="1">
    <location>
        <begin position="39"/>
        <end position="56"/>
    </location>
</feature>
<accession>A0A3E0WX29</accession>
<keyword evidence="1" id="KW-1133">Transmembrane helix</keyword>
<keyword evidence="1" id="KW-0472">Membrane</keyword>
<dbReference type="RefSeq" id="WP_073005434.1">
    <property type="nucleotide sequence ID" value="NZ_NFZX01000001.1"/>
</dbReference>
<evidence type="ECO:0000313" key="3">
    <source>
        <dbReference type="Proteomes" id="UP000256488"/>
    </source>
</evidence>
<sequence length="128" mass="14952">MLVNKVGKDNSGIKYAKERLNYMDSILEIVDPSRLDRKYWYIIFLVSLFSLIYFISRSFIRWIIHRKALLLLSYIIVSLFVLSTYFAISLLNGGINNSFFQSFPLIMQSLATFGLILILKAMIRGWLK</sequence>
<organism evidence="2 3">
    <name type="scientific">Virgibacillus dokdonensis</name>
    <dbReference type="NCBI Taxonomy" id="302167"/>
    <lineage>
        <taxon>Bacteria</taxon>
        <taxon>Bacillati</taxon>
        <taxon>Bacillota</taxon>
        <taxon>Bacilli</taxon>
        <taxon>Bacillales</taxon>
        <taxon>Bacillaceae</taxon>
        <taxon>Virgibacillus</taxon>
    </lineage>
</organism>
<feature type="transmembrane region" description="Helical" evidence="1">
    <location>
        <begin position="68"/>
        <end position="91"/>
    </location>
</feature>
<keyword evidence="1" id="KW-0812">Transmembrane</keyword>
<comment type="caution">
    <text evidence="2">The sequence shown here is derived from an EMBL/GenBank/DDBJ whole genome shotgun (WGS) entry which is preliminary data.</text>
</comment>
<protein>
    <submittedName>
        <fullName evidence="2">Uncharacterized protein</fullName>
    </submittedName>
</protein>
<dbReference type="Proteomes" id="UP000256488">
    <property type="component" value="Unassembled WGS sequence"/>
</dbReference>
<feature type="transmembrane region" description="Helical" evidence="1">
    <location>
        <begin position="103"/>
        <end position="123"/>
    </location>
</feature>
<dbReference type="AlphaFoldDB" id="A0A3E0WX29"/>
<dbReference type="EMBL" id="NFZX01000001">
    <property type="protein sequence ID" value="RFA37564.1"/>
    <property type="molecule type" value="Genomic_DNA"/>
</dbReference>
<proteinExistence type="predicted"/>
<evidence type="ECO:0000313" key="2">
    <source>
        <dbReference type="EMBL" id="RFA37564.1"/>
    </source>
</evidence>
<evidence type="ECO:0000256" key="1">
    <source>
        <dbReference type="SAM" id="Phobius"/>
    </source>
</evidence>
<gene>
    <name evidence="2" type="ORF">CAI16_00190</name>
</gene>